<comment type="subcellular location">
    <subcellularLocation>
        <location evidence="1">Endomembrane system</location>
        <topology evidence="1">Multi-pass membrane protein</topology>
    </subcellularLocation>
</comment>
<dbReference type="PANTHER" id="PTHR12714:SF24">
    <property type="entry name" value="SLR1182 PROTEIN"/>
    <property type="match status" value="1"/>
</dbReference>
<dbReference type="STRING" id="225992.B5M06_03570"/>
<keyword evidence="7" id="KW-1185">Reference proteome</keyword>
<accession>A0A0W7Z8J4</accession>
<evidence type="ECO:0000256" key="2">
    <source>
        <dbReference type="ARBA" id="ARBA00022692"/>
    </source>
</evidence>
<gene>
    <name evidence="6" type="ORF">AS359_05120</name>
</gene>
<comment type="caution">
    <text evidence="6">The sequence shown here is derived from an EMBL/GenBank/DDBJ whole genome shotgun (WGS) entry which is preliminary data.</text>
</comment>
<dbReference type="GO" id="GO:0012505">
    <property type="term" value="C:endomembrane system"/>
    <property type="evidence" value="ECO:0007669"/>
    <property type="project" value="UniProtKB-SubCell"/>
</dbReference>
<sequence length="167" mass="18509">MNHSDQKAAWDQRWLALKLPPLLLVALVAVGIWSTSALLPMLWVTPLRWAVAAVFGAAGLAVCVAGVWAFRQARTTVSPVAPENASALVVRGIYRWTRNPMYLGFVLGLLGWSLALGTWSGVLWCAALVCYLQRYQIRPEEAVLRQKFGADYVAYCAQVGRWWGYGI</sequence>
<evidence type="ECO:0000313" key="6">
    <source>
        <dbReference type="EMBL" id="KUF43733.1"/>
    </source>
</evidence>
<reference evidence="6 7" key="1">
    <citation type="submission" date="2015-12" db="EMBL/GenBank/DDBJ databases">
        <title>Complete genome sequence of a multi-drug resistant strain Acidovorax sp. 12322-1.</title>
        <authorList>
            <person name="Ming D."/>
            <person name="Wang M."/>
            <person name="Hu S."/>
            <person name="Zhou Y."/>
            <person name="Jiang T."/>
        </authorList>
    </citation>
    <scope>NUCLEOTIDE SEQUENCE [LARGE SCALE GENOMIC DNA]</scope>
    <source>
        <strain evidence="6 7">12322-1</strain>
    </source>
</reference>
<evidence type="ECO:0000313" key="7">
    <source>
        <dbReference type="Proteomes" id="UP000053300"/>
    </source>
</evidence>
<dbReference type="PANTHER" id="PTHR12714">
    <property type="entry name" value="PROTEIN-S ISOPRENYLCYSTEINE O-METHYLTRANSFERASE"/>
    <property type="match status" value="1"/>
</dbReference>
<dbReference type="Pfam" id="PF04191">
    <property type="entry name" value="PEMT"/>
    <property type="match status" value="1"/>
</dbReference>
<feature type="transmembrane region" description="Helical" evidence="5">
    <location>
        <begin position="49"/>
        <end position="70"/>
    </location>
</feature>
<keyword evidence="3 5" id="KW-1133">Transmembrane helix</keyword>
<dbReference type="Gene3D" id="1.20.120.1630">
    <property type="match status" value="1"/>
</dbReference>
<feature type="transmembrane region" description="Helical" evidence="5">
    <location>
        <begin position="21"/>
        <end position="43"/>
    </location>
</feature>
<evidence type="ECO:0000256" key="3">
    <source>
        <dbReference type="ARBA" id="ARBA00022989"/>
    </source>
</evidence>
<dbReference type="Proteomes" id="UP000053300">
    <property type="component" value="Unassembled WGS sequence"/>
</dbReference>
<dbReference type="InterPro" id="IPR007318">
    <property type="entry name" value="Phopholipid_MeTrfase"/>
</dbReference>
<proteinExistence type="predicted"/>
<evidence type="ECO:0000256" key="5">
    <source>
        <dbReference type="SAM" id="Phobius"/>
    </source>
</evidence>
<name>A0A0W7Z8J4_9BURK</name>
<dbReference type="GO" id="GO:0016740">
    <property type="term" value="F:transferase activity"/>
    <property type="evidence" value="ECO:0007669"/>
    <property type="project" value="UniProtKB-ARBA"/>
</dbReference>
<organism evidence="6 7">
    <name type="scientific">Comamonas kerstersii</name>
    <dbReference type="NCBI Taxonomy" id="225992"/>
    <lineage>
        <taxon>Bacteria</taxon>
        <taxon>Pseudomonadati</taxon>
        <taxon>Pseudomonadota</taxon>
        <taxon>Betaproteobacteria</taxon>
        <taxon>Burkholderiales</taxon>
        <taxon>Comamonadaceae</taxon>
        <taxon>Comamonas</taxon>
    </lineage>
</organism>
<keyword evidence="4 5" id="KW-0472">Membrane</keyword>
<protein>
    <recommendedName>
        <fullName evidence="8">Isoprenylcysteine carboxylmethyltransferase family protein</fullName>
    </recommendedName>
</protein>
<evidence type="ECO:0000256" key="1">
    <source>
        <dbReference type="ARBA" id="ARBA00004127"/>
    </source>
</evidence>
<feature type="transmembrane region" description="Helical" evidence="5">
    <location>
        <begin position="101"/>
        <end position="129"/>
    </location>
</feature>
<dbReference type="AlphaFoldDB" id="A0A0W7Z8J4"/>
<dbReference type="EMBL" id="LPXH01000001">
    <property type="protein sequence ID" value="KUF43733.1"/>
    <property type="molecule type" value="Genomic_DNA"/>
</dbReference>
<evidence type="ECO:0000256" key="4">
    <source>
        <dbReference type="ARBA" id="ARBA00023136"/>
    </source>
</evidence>
<keyword evidence="2 5" id="KW-0812">Transmembrane</keyword>
<dbReference type="RefSeq" id="WP_058879461.1">
    <property type="nucleotide sequence ID" value="NZ_CAUCIF010000023.1"/>
</dbReference>
<evidence type="ECO:0008006" key="8">
    <source>
        <dbReference type="Google" id="ProtNLM"/>
    </source>
</evidence>